<keyword evidence="1" id="KW-0812">Transmembrane</keyword>
<keyword evidence="3" id="KW-1185">Reference proteome</keyword>
<name>A0ABM7DQR7_9GAMM</name>
<proteinExistence type="predicted"/>
<dbReference type="Proteomes" id="UP000278437">
    <property type="component" value="Chromosome"/>
</dbReference>
<reference evidence="3" key="1">
    <citation type="submission" date="2017-03" db="EMBL/GenBank/DDBJ databases">
        <title>Full genome sequence of a non-lethal Shewanella isolate that potentiates virulence of Vibio parahaemolyticus causing acute hepatopancreatic necrosis disease (AHPND) in shrimp.</title>
        <authorList>
            <person name="Prachumwat A."/>
            <person name="Sritunyalucksana K."/>
        </authorList>
    </citation>
    <scope>NUCLEOTIDE SEQUENCE [LARGE SCALE GENOMIC DNA]</scope>
    <source>
        <strain evidence="3">TH2012</strain>
    </source>
</reference>
<feature type="transmembrane region" description="Helical" evidence="1">
    <location>
        <begin position="12"/>
        <end position="34"/>
    </location>
</feature>
<keyword evidence="1" id="KW-0472">Membrane</keyword>
<evidence type="ECO:0000256" key="1">
    <source>
        <dbReference type="SAM" id="Phobius"/>
    </source>
</evidence>
<gene>
    <name evidence="2" type="ORF">STH12_02973</name>
</gene>
<keyword evidence="1" id="KW-1133">Transmembrane helix</keyword>
<dbReference type="EMBL" id="CP020373">
    <property type="protein sequence ID" value="AZQ12037.1"/>
    <property type="molecule type" value="Genomic_DNA"/>
</dbReference>
<protein>
    <submittedName>
        <fullName evidence="2">Uncharacterized protein</fullName>
    </submittedName>
</protein>
<evidence type="ECO:0000313" key="3">
    <source>
        <dbReference type="Proteomes" id="UP000278437"/>
    </source>
</evidence>
<sequence length="37" mass="4225">MWLTVGLSLKTALVLLLPVASFVVFAGFTCLMRWHRF</sequence>
<accession>A0ABM7DQR7</accession>
<evidence type="ECO:0000313" key="2">
    <source>
        <dbReference type="EMBL" id="AZQ12037.1"/>
    </source>
</evidence>
<organism evidence="2 3">
    <name type="scientific">Shewanella khirikhana</name>
    <dbReference type="NCBI Taxonomy" id="1965282"/>
    <lineage>
        <taxon>Bacteria</taxon>
        <taxon>Pseudomonadati</taxon>
        <taxon>Pseudomonadota</taxon>
        <taxon>Gammaproteobacteria</taxon>
        <taxon>Alteromonadales</taxon>
        <taxon>Shewanellaceae</taxon>
        <taxon>Shewanella</taxon>
    </lineage>
</organism>